<dbReference type="OrthoDB" id="9813151at2"/>
<evidence type="ECO:0000259" key="17">
    <source>
        <dbReference type="PROSITE" id="PS50885"/>
    </source>
</evidence>
<dbReference type="PROSITE" id="PS50109">
    <property type="entry name" value="HIS_KIN"/>
    <property type="match status" value="1"/>
</dbReference>
<evidence type="ECO:0000256" key="7">
    <source>
        <dbReference type="ARBA" id="ARBA00022692"/>
    </source>
</evidence>
<dbReference type="SMART" id="SM00304">
    <property type="entry name" value="HAMP"/>
    <property type="match status" value="1"/>
</dbReference>
<proteinExistence type="predicted"/>
<dbReference type="InterPro" id="IPR003594">
    <property type="entry name" value="HATPase_dom"/>
</dbReference>
<gene>
    <name evidence="18" type="ORF">SAMN02910417_00625</name>
</gene>
<keyword evidence="6" id="KW-0808">Transferase</keyword>
<dbReference type="FunFam" id="3.30.565.10:FF:000006">
    <property type="entry name" value="Sensor histidine kinase WalK"/>
    <property type="match status" value="1"/>
</dbReference>
<evidence type="ECO:0000256" key="13">
    <source>
        <dbReference type="ARBA" id="ARBA00023136"/>
    </source>
</evidence>
<evidence type="ECO:0000256" key="6">
    <source>
        <dbReference type="ARBA" id="ARBA00022679"/>
    </source>
</evidence>
<feature type="domain" description="HAMP" evidence="17">
    <location>
        <begin position="240"/>
        <end position="292"/>
    </location>
</feature>
<dbReference type="PROSITE" id="PS50885">
    <property type="entry name" value="HAMP"/>
    <property type="match status" value="1"/>
</dbReference>
<dbReference type="AlphaFoldDB" id="A0A1G6AKP4"/>
<keyword evidence="11 15" id="KW-1133">Transmembrane helix</keyword>
<keyword evidence="19" id="KW-1185">Reference proteome</keyword>
<dbReference type="SUPFAM" id="SSF55874">
    <property type="entry name" value="ATPase domain of HSP90 chaperone/DNA topoisomerase II/histidine kinase"/>
    <property type="match status" value="1"/>
</dbReference>
<dbReference type="CDD" id="cd06225">
    <property type="entry name" value="HAMP"/>
    <property type="match status" value="1"/>
</dbReference>
<keyword evidence="7 15" id="KW-0812">Transmembrane</keyword>
<keyword evidence="13 15" id="KW-0472">Membrane</keyword>
<evidence type="ECO:0000259" key="16">
    <source>
        <dbReference type="PROSITE" id="PS50109"/>
    </source>
</evidence>
<evidence type="ECO:0000256" key="5">
    <source>
        <dbReference type="ARBA" id="ARBA00022553"/>
    </source>
</evidence>
<evidence type="ECO:0000256" key="1">
    <source>
        <dbReference type="ARBA" id="ARBA00000085"/>
    </source>
</evidence>
<dbReference type="PRINTS" id="PR00344">
    <property type="entry name" value="BCTRLSENSOR"/>
</dbReference>
<evidence type="ECO:0000256" key="9">
    <source>
        <dbReference type="ARBA" id="ARBA00022777"/>
    </source>
</evidence>
<dbReference type="CDD" id="cd00082">
    <property type="entry name" value="HisKA"/>
    <property type="match status" value="1"/>
</dbReference>
<dbReference type="PANTHER" id="PTHR45528:SF1">
    <property type="entry name" value="SENSOR HISTIDINE KINASE CPXA"/>
    <property type="match status" value="1"/>
</dbReference>
<evidence type="ECO:0000256" key="4">
    <source>
        <dbReference type="ARBA" id="ARBA00022475"/>
    </source>
</evidence>
<dbReference type="InterPro" id="IPR005467">
    <property type="entry name" value="His_kinase_dom"/>
</dbReference>
<dbReference type="RefSeq" id="WP_090172108.1">
    <property type="nucleotide sequence ID" value="NZ_FMXR01000006.1"/>
</dbReference>
<evidence type="ECO:0000256" key="10">
    <source>
        <dbReference type="ARBA" id="ARBA00022840"/>
    </source>
</evidence>
<dbReference type="STRING" id="1732.SAMN02910417_00625"/>
<dbReference type="SMART" id="SM00387">
    <property type="entry name" value="HATPase_c"/>
    <property type="match status" value="1"/>
</dbReference>
<evidence type="ECO:0000256" key="2">
    <source>
        <dbReference type="ARBA" id="ARBA00004651"/>
    </source>
</evidence>
<evidence type="ECO:0000313" key="18">
    <source>
        <dbReference type="EMBL" id="SDB08850.1"/>
    </source>
</evidence>
<evidence type="ECO:0000256" key="3">
    <source>
        <dbReference type="ARBA" id="ARBA00012438"/>
    </source>
</evidence>
<accession>A0A1G6AKP4</accession>
<feature type="domain" description="Histidine kinase" evidence="16">
    <location>
        <begin position="300"/>
        <end position="514"/>
    </location>
</feature>
<dbReference type="SUPFAM" id="SSF47384">
    <property type="entry name" value="Homodimeric domain of signal transducing histidine kinase"/>
    <property type="match status" value="1"/>
</dbReference>
<dbReference type="PANTHER" id="PTHR45528">
    <property type="entry name" value="SENSOR HISTIDINE KINASE CPXA"/>
    <property type="match status" value="1"/>
</dbReference>
<protein>
    <recommendedName>
        <fullName evidence="3">histidine kinase</fullName>
        <ecNumber evidence="3">2.7.13.3</ecNumber>
    </recommendedName>
</protein>
<evidence type="ECO:0000256" key="14">
    <source>
        <dbReference type="SAM" id="MobiDB-lite"/>
    </source>
</evidence>
<feature type="transmembrane region" description="Helical" evidence="15">
    <location>
        <begin position="12"/>
        <end position="32"/>
    </location>
</feature>
<dbReference type="Proteomes" id="UP000199228">
    <property type="component" value="Unassembled WGS sequence"/>
</dbReference>
<dbReference type="Gene3D" id="1.10.287.130">
    <property type="match status" value="1"/>
</dbReference>
<dbReference type="FunFam" id="1.10.287.130:FF:000001">
    <property type="entry name" value="Two-component sensor histidine kinase"/>
    <property type="match status" value="1"/>
</dbReference>
<name>A0A1G6AKP4_EUBOX</name>
<evidence type="ECO:0000313" key="19">
    <source>
        <dbReference type="Proteomes" id="UP000199228"/>
    </source>
</evidence>
<keyword evidence="4" id="KW-1003">Cell membrane</keyword>
<dbReference type="SMART" id="SM00388">
    <property type="entry name" value="HisKA"/>
    <property type="match status" value="1"/>
</dbReference>
<reference evidence="18 19" key="1">
    <citation type="submission" date="2016-10" db="EMBL/GenBank/DDBJ databases">
        <authorList>
            <person name="de Groot N.N."/>
        </authorList>
    </citation>
    <scope>NUCLEOTIDE SEQUENCE [LARGE SCALE GENOMIC DNA]</scope>
    <source>
        <strain evidence="18 19">DSM 3217</strain>
    </source>
</reference>
<dbReference type="Pfam" id="PF02518">
    <property type="entry name" value="HATPase_c"/>
    <property type="match status" value="1"/>
</dbReference>
<feature type="transmembrane region" description="Helical" evidence="15">
    <location>
        <begin position="219"/>
        <end position="238"/>
    </location>
</feature>
<feature type="region of interest" description="Disordered" evidence="14">
    <location>
        <begin position="137"/>
        <end position="157"/>
    </location>
</feature>
<keyword evidence="9 18" id="KW-0418">Kinase</keyword>
<comment type="subcellular location">
    <subcellularLocation>
        <location evidence="2">Cell membrane</location>
        <topology evidence="2">Multi-pass membrane protein</topology>
    </subcellularLocation>
</comment>
<dbReference type="EMBL" id="FMXR01000006">
    <property type="protein sequence ID" value="SDB08850.1"/>
    <property type="molecule type" value="Genomic_DNA"/>
</dbReference>
<dbReference type="InterPro" id="IPR003661">
    <property type="entry name" value="HisK_dim/P_dom"/>
</dbReference>
<dbReference type="Gene3D" id="6.10.340.10">
    <property type="match status" value="1"/>
</dbReference>
<dbReference type="Gene3D" id="3.30.565.10">
    <property type="entry name" value="Histidine kinase-like ATPase, C-terminal domain"/>
    <property type="match status" value="1"/>
</dbReference>
<dbReference type="SUPFAM" id="SSF158472">
    <property type="entry name" value="HAMP domain-like"/>
    <property type="match status" value="1"/>
</dbReference>
<keyword evidence="8" id="KW-0547">Nucleotide-binding</keyword>
<keyword evidence="10" id="KW-0067">ATP-binding</keyword>
<dbReference type="InterPro" id="IPR003660">
    <property type="entry name" value="HAMP_dom"/>
</dbReference>
<dbReference type="InterPro" id="IPR036890">
    <property type="entry name" value="HATPase_C_sf"/>
</dbReference>
<dbReference type="EC" id="2.7.13.3" evidence="3"/>
<dbReference type="Pfam" id="PF00512">
    <property type="entry name" value="HisKA"/>
    <property type="match status" value="1"/>
</dbReference>
<evidence type="ECO:0000256" key="8">
    <source>
        <dbReference type="ARBA" id="ARBA00022741"/>
    </source>
</evidence>
<dbReference type="GO" id="GO:0000155">
    <property type="term" value="F:phosphorelay sensor kinase activity"/>
    <property type="evidence" value="ECO:0007669"/>
    <property type="project" value="InterPro"/>
</dbReference>
<organism evidence="18 19">
    <name type="scientific">Eubacterium oxidoreducens</name>
    <dbReference type="NCBI Taxonomy" id="1732"/>
    <lineage>
        <taxon>Bacteria</taxon>
        <taxon>Bacillati</taxon>
        <taxon>Bacillota</taxon>
        <taxon>Clostridia</taxon>
        <taxon>Eubacteriales</taxon>
        <taxon>Eubacteriaceae</taxon>
        <taxon>Eubacterium</taxon>
    </lineage>
</organism>
<comment type="catalytic activity">
    <reaction evidence="1">
        <text>ATP + protein L-histidine = ADP + protein N-phospho-L-histidine.</text>
        <dbReference type="EC" id="2.7.13.3"/>
    </reaction>
</comment>
<keyword evidence="5" id="KW-0597">Phosphoprotein</keyword>
<sequence length="520" mass="58910">MRHNFRNLSIKWKIFTYFIVLTVILLALLWILQICYLESFYKLIKQKEADVAVTEVVGLLEENNDADDVDEELDTIAADSNLSLLVCDMEGQSLYGVSYLPTSRLVNIPESIFQKYVSQAEADGGSTIISFKGNHENQDEFGSQHTEEGLSGTFSDDNIPAEISEKKENDSFEMNSGSNGMYENILYVNIVNVNGEDLVVLVHSLLSPVDATVNTLRILLAWITIAMVIIALFIAWLLSKSVSKSIISVNESAKELAKGNFDVKFEGNDYREIGQLTDTLNYAAEELGKSEGFRRELIANVSHDLRTPLTMIRAYSEVMRDLPDENTPENVQVIIDEADRLTNLVNDMLDISKLEAGVLEINLSVFNLTEKIRCVLERYNKLRENEGYEIVFESDQLVYVEADEYKIYQVLYNFVNNAINYTGDDKKVIVRQKVNPGYVRIEVRDSGVGIEQDQLPYVWNRYYKVDKTHKRAVMGTGLGLSIVKNILDLHSAKYGVESEVGKGSTFWFELLTTQPPKEEK</sequence>
<evidence type="ECO:0000256" key="15">
    <source>
        <dbReference type="SAM" id="Phobius"/>
    </source>
</evidence>
<evidence type="ECO:0000256" key="12">
    <source>
        <dbReference type="ARBA" id="ARBA00023012"/>
    </source>
</evidence>
<dbReference type="Pfam" id="PF00672">
    <property type="entry name" value="HAMP"/>
    <property type="match status" value="1"/>
</dbReference>
<dbReference type="GO" id="GO:0005524">
    <property type="term" value="F:ATP binding"/>
    <property type="evidence" value="ECO:0007669"/>
    <property type="project" value="UniProtKB-KW"/>
</dbReference>
<keyword evidence="12" id="KW-0902">Two-component regulatory system</keyword>
<evidence type="ECO:0000256" key="11">
    <source>
        <dbReference type="ARBA" id="ARBA00022989"/>
    </source>
</evidence>
<dbReference type="GO" id="GO:0005886">
    <property type="term" value="C:plasma membrane"/>
    <property type="evidence" value="ECO:0007669"/>
    <property type="project" value="UniProtKB-SubCell"/>
</dbReference>
<dbReference type="InterPro" id="IPR050398">
    <property type="entry name" value="HssS/ArlS-like"/>
</dbReference>
<dbReference type="InterPro" id="IPR004358">
    <property type="entry name" value="Sig_transdc_His_kin-like_C"/>
</dbReference>
<dbReference type="InterPro" id="IPR036097">
    <property type="entry name" value="HisK_dim/P_sf"/>
</dbReference>